<protein>
    <submittedName>
        <fullName evidence="3">Phenylacetic acid degradation protein PaaD</fullName>
    </submittedName>
</protein>
<dbReference type="CDD" id="cd03443">
    <property type="entry name" value="PaaI_thioesterase"/>
    <property type="match status" value="1"/>
</dbReference>
<feature type="domain" description="Thioesterase" evidence="2">
    <location>
        <begin position="60"/>
        <end position="129"/>
    </location>
</feature>
<evidence type="ECO:0000259" key="2">
    <source>
        <dbReference type="Pfam" id="PF03061"/>
    </source>
</evidence>
<dbReference type="Proteomes" id="UP000186091">
    <property type="component" value="Unassembled WGS sequence"/>
</dbReference>
<dbReference type="InterPro" id="IPR011973">
    <property type="entry name" value="PaaD"/>
</dbReference>
<dbReference type="RefSeq" id="WP_003854360.1">
    <property type="nucleotide sequence ID" value="NZ_JPDH01000120.1"/>
</dbReference>
<comment type="caution">
    <text evidence="3">The sequence shown here is derived from an EMBL/GenBank/DDBJ whole genome shotgun (WGS) entry which is preliminary data.</text>
</comment>
<dbReference type="GO" id="GO:0016289">
    <property type="term" value="F:acyl-CoA hydrolase activity"/>
    <property type="evidence" value="ECO:0007669"/>
    <property type="project" value="TreeGrafter"/>
</dbReference>
<name>A0AB36ID99_CORGT</name>
<dbReference type="InterPro" id="IPR006683">
    <property type="entry name" value="Thioestr_dom"/>
</dbReference>
<dbReference type="Pfam" id="PF03061">
    <property type="entry name" value="4HBT"/>
    <property type="match status" value="1"/>
</dbReference>
<proteinExistence type="predicted"/>
<dbReference type="InterPro" id="IPR029069">
    <property type="entry name" value="HotDog_dom_sf"/>
</dbReference>
<dbReference type="InterPro" id="IPR003736">
    <property type="entry name" value="PAAI_dom"/>
</dbReference>
<keyword evidence="1" id="KW-0378">Hydrolase</keyword>
<dbReference type="AlphaFoldDB" id="A0AB36ID99"/>
<dbReference type="NCBIfam" id="TIGR02286">
    <property type="entry name" value="PaaD"/>
    <property type="match status" value="1"/>
</dbReference>
<reference evidence="3 4" key="1">
    <citation type="submission" date="2015-12" db="EMBL/GenBank/DDBJ databases">
        <title>Genome sequence of Corynebacterium AS 1.542.</title>
        <authorList>
            <person name="Yang J."/>
            <person name="Yang S."/>
        </authorList>
    </citation>
    <scope>NUCLEOTIDE SEQUENCE [LARGE SCALE GENOMIC DNA]</scope>
    <source>
        <strain evidence="3 4">AS 1.542</strain>
    </source>
</reference>
<dbReference type="InterPro" id="IPR052723">
    <property type="entry name" value="Acyl-CoA_thioesterase_PaaI"/>
</dbReference>
<dbReference type="PANTHER" id="PTHR42856">
    <property type="entry name" value="ACYL-COENZYME A THIOESTERASE PAAI"/>
    <property type="match status" value="1"/>
</dbReference>
<evidence type="ECO:0000313" key="4">
    <source>
        <dbReference type="Proteomes" id="UP000186091"/>
    </source>
</evidence>
<evidence type="ECO:0000256" key="1">
    <source>
        <dbReference type="ARBA" id="ARBA00022801"/>
    </source>
</evidence>
<dbReference type="SUPFAM" id="SSF54637">
    <property type="entry name" value="Thioesterase/thiol ester dehydrase-isomerase"/>
    <property type="match status" value="1"/>
</dbReference>
<sequence>MSETAVDISQIESDLEFTRAMYENDGSLKAMGISITKLETGHVEGEFIVRPEMCNGHNSIQGGFLFTFADALFAGACNSTRGAVTVASQVQIHFIAPAFAGETLRGVAIERQSWGRNGLSDVTVFRGDEVIAEFRGMSRTVGKRA</sequence>
<organism evidence="3 4">
    <name type="scientific">Corynebacterium glutamicum</name>
    <name type="common">Brevibacterium saccharolyticum</name>
    <dbReference type="NCBI Taxonomy" id="1718"/>
    <lineage>
        <taxon>Bacteria</taxon>
        <taxon>Bacillati</taxon>
        <taxon>Actinomycetota</taxon>
        <taxon>Actinomycetes</taxon>
        <taxon>Mycobacteriales</taxon>
        <taxon>Corynebacteriaceae</taxon>
        <taxon>Corynebacterium</taxon>
    </lineage>
</organism>
<accession>A0AB36ID99</accession>
<dbReference type="NCBIfam" id="TIGR00369">
    <property type="entry name" value="unchar_dom_1"/>
    <property type="match status" value="1"/>
</dbReference>
<dbReference type="Gene3D" id="3.10.129.10">
    <property type="entry name" value="Hotdog Thioesterase"/>
    <property type="match status" value="1"/>
</dbReference>
<gene>
    <name evidence="3" type="ORF">AUP69_08825</name>
</gene>
<dbReference type="EMBL" id="LOQT01000019">
    <property type="protein sequence ID" value="OKX80950.1"/>
    <property type="molecule type" value="Genomic_DNA"/>
</dbReference>
<dbReference type="PANTHER" id="PTHR42856:SF1">
    <property type="entry name" value="ACYL-COENZYME A THIOESTERASE PAAI"/>
    <property type="match status" value="1"/>
</dbReference>
<evidence type="ECO:0000313" key="3">
    <source>
        <dbReference type="EMBL" id="OKX80950.1"/>
    </source>
</evidence>